<dbReference type="EMBL" id="QJSW01000002">
    <property type="protein sequence ID" value="PYE51593.1"/>
    <property type="molecule type" value="Genomic_DNA"/>
</dbReference>
<dbReference type="InterPro" id="IPR038366">
    <property type="entry name" value="Znf_CppX_C4_sf"/>
</dbReference>
<evidence type="ECO:0000259" key="2">
    <source>
        <dbReference type="PROSITE" id="PS51902"/>
    </source>
</evidence>
<dbReference type="Pfam" id="PF06689">
    <property type="entry name" value="zf-C4_ClpX"/>
    <property type="match status" value="1"/>
</dbReference>
<dbReference type="InterPro" id="IPR059188">
    <property type="entry name" value="Znf_CLPX-like"/>
</dbReference>
<reference evidence="4 6" key="2">
    <citation type="submission" date="2020-06" db="EMBL/GenBank/DDBJ databases">
        <title>Complete genome of Paenibacillus barcinonensis KACC11450.</title>
        <authorList>
            <person name="Kim M."/>
            <person name="Park Y.-J."/>
            <person name="Shin J.-H."/>
        </authorList>
    </citation>
    <scope>NUCLEOTIDE SEQUENCE [LARGE SCALE GENOMIC DNA]</scope>
    <source>
        <strain evidence="4 6">KACC11450</strain>
    </source>
</reference>
<dbReference type="GO" id="GO:0046983">
    <property type="term" value="F:protein dimerization activity"/>
    <property type="evidence" value="ECO:0007669"/>
    <property type="project" value="UniProtKB-UniRule"/>
</dbReference>
<keyword evidence="6" id="KW-1185">Reference proteome</keyword>
<name>A0A2V4W8E7_PAEBA</name>
<dbReference type="Gene3D" id="6.20.220.10">
    <property type="entry name" value="ClpX chaperone, C4-type zinc finger domain"/>
    <property type="match status" value="1"/>
</dbReference>
<evidence type="ECO:0000313" key="6">
    <source>
        <dbReference type="Proteomes" id="UP000509327"/>
    </source>
</evidence>
<dbReference type="InterPro" id="IPR010603">
    <property type="entry name" value="Znf_CppX_C4"/>
</dbReference>
<dbReference type="EMBL" id="CP054614">
    <property type="protein sequence ID" value="QKS55960.1"/>
    <property type="molecule type" value="Genomic_DNA"/>
</dbReference>
<keyword evidence="1" id="KW-0479">Metal-binding</keyword>
<evidence type="ECO:0000256" key="1">
    <source>
        <dbReference type="PROSITE-ProRule" id="PRU01250"/>
    </source>
</evidence>
<dbReference type="PROSITE" id="PS51902">
    <property type="entry name" value="CLPX_ZB"/>
    <property type="match status" value="1"/>
</dbReference>
<feature type="binding site" evidence="1">
    <location>
        <position position="54"/>
    </location>
    <ligand>
        <name>Zn(2+)</name>
        <dbReference type="ChEBI" id="CHEBI:29105"/>
    </ligand>
</feature>
<dbReference type="AlphaFoldDB" id="A0A2V4W8E7"/>
<dbReference type="OrthoDB" id="2664410at2"/>
<keyword evidence="1" id="KW-0143">Chaperone</keyword>
<reference evidence="3 5" key="1">
    <citation type="submission" date="2018-06" db="EMBL/GenBank/DDBJ databases">
        <title>Genomic Encyclopedia of Type Strains, Phase III (KMG-III): the genomes of soil and plant-associated and newly described type strains.</title>
        <authorList>
            <person name="Whitman W."/>
        </authorList>
    </citation>
    <scope>NUCLEOTIDE SEQUENCE [LARGE SCALE GENOMIC DNA]</scope>
    <source>
        <strain evidence="3 5">CECT 7022</strain>
    </source>
</reference>
<gene>
    <name evidence="3" type="ORF">DFQ00_102388</name>
    <name evidence="4" type="ORF">HUB98_06140</name>
</gene>
<dbReference type="GO" id="GO:0008270">
    <property type="term" value="F:zinc ion binding"/>
    <property type="evidence" value="ECO:0007669"/>
    <property type="project" value="UniProtKB-UniRule"/>
</dbReference>
<dbReference type="GO" id="GO:0051082">
    <property type="term" value="F:unfolded protein binding"/>
    <property type="evidence" value="ECO:0007669"/>
    <property type="project" value="UniProtKB-UniRule"/>
</dbReference>
<feature type="domain" description="ClpX-type ZB" evidence="2">
    <location>
        <begin position="20"/>
        <end position="73"/>
    </location>
</feature>
<accession>A0A2V4W8E7</accession>
<dbReference type="Proteomes" id="UP000509327">
    <property type="component" value="Chromosome"/>
</dbReference>
<feature type="binding site" evidence="1">
    <location>
        <position position="35"/>
    </location>
    <ligand>
        <name>Zn(2+)</name>
        <dbReference type="ChEBI" id="CHEBI:29105"/>
    </ligand>
</feature>
<proteinExistence type="inferred from homology"/>
<feature type="binding site" evidence="1">
    <location>
        <position position="32"/>
    </location>
    <ligand>
        <name>Zn(2+)</name>
        <dbReference type="ChEBI" id="CHEBI:29105"/>
    </ligand>
</feature>
<evidence type="ECO:0000313" key="5">
    <source>
        <dbReference type="Proteomes" id="UP000247790"/>
    </source>
</evidence>
<evidence type="ECO:0000313" key="3">
    <source>
        <dbReference type="EMBL" id="PYE51593.1"/>
    </source>
</evidence>
<dbReference type="GO" id="GO:0006457">
    <property type="term" value="P:protein folding"/>
    <property type="evidence" value="ECO:0007669"/>
    <property type="project" value="UniProtKB-UniRule"/>
</dbReference>
<organism evidence="3 5">
    <name type="scientific">Paenibacillus barcinonensis</name>
    <dbReference type="NCBI Taxonomy" id="198119"/>
    <lineage>
        <taxon>Bacteria</taxon>
        <taxon>Bacillati</taxon>
        <taxon>Bacillota</taxon>
        <taxon>Bacilli</taxon>
        <taxon>Bacillales</taxon>
        <taxon>Paenibacillaceae</taxon>
        <taxon>Paenibacillus</taxon>
    </lineage>
</organism>
<comment type="similarity">
    <text evidence="1">Belongs to the ClpX chaperone family.</text>
</comment>
<keyword evidence="1" id="KW-0862">Zinc</keyword>
<protein>
    <submittedName>
        <fullName evidence="3">ClpX C4-type zinc finger protein</fullName>
    </submittedName>
</protein>
<dbReference type="Proteomes" id="UP000247790">
    <property type="component" value="Unassembled WGS sequence"/>
</dbReference>
<feature type="binding site" evidence="1">
    <location>
        <position position="57"/>
    </location>
    <ligand>
        <name>Zn(2+)</name>
        <dbReference type="ChEBI" id="CHEBI:29105"/>
    </ligand>
</feature>
<dbReference type="SMART" id="SM00994">
    <property type="entry name" value="zf-C4_ClpX"/>
    <property type="match status" value="1"/>
</dbReference>
<evidence type="ECO:0000313" key="4">
    <source>
        <dbReference type="EMBL" id="QKS55960.1"/>
    </source>
</evidence>
<sequence>MNIDEKTIYTIVDKAQKYDQLLKLQGKPVLHCSFCGKSQNEVFKLVTGSNVYICDECVDICNEILEEGDDNDGATEGATRDES</sequence>
<dbReference type="SUPFAM" id="SSF57716">
    <property type="entry name" value="Glucocorticoid receptor-like (DNA-binding domain)"/>
    <property type="match status" value="1"/>
</dbReference>